<reference evidence="2 3" key="2">
    <citation type="submission" date="2019-09" db="EMBL/GenBank/DDBJ databases">
        <authorList>
            <person name="Jin C."/>
        </authorList>
    </citation>
    <scope>NUCLEOTIDE SEQUENCE [LARGE SCALE GENOMIC DNA]</scope>
    <source>
        <strain evidence="2 3">BN130099</strain>
    </source>
</reference>
<reference evidence="2 3" key="1">
    <citation type="submission" date="2019-09" db="EMBL/GenBank/DDBJ databases">
        <title>Nocardioides panacisoli sp. nov., isolated from the soil of a ginseng field.</title>
        <authorList>
            <person name="Cho C."/>
        </authorList>
    </citation>
    <scope>NUCLEOTIDE SEQUENCE [LARGE SCALE GENOMIC DNA]</scope>
    <source>
        <strain evidence="2 3">BN130099</strain>
    </source>
</reference>
<evidence type="ECO:0000259" key="1">
    <source>
        <dbReference type="SMART" id="SM00421"/>
    </source>
</evidence>
<comment type="caution">
    <text evidence="2">The sequence shown here is derived from an EMBL/GenBank/DDBJ whole genome shotgun (WGS) entry which is preliminary data.</text>
</comment>
<dbReference type="Proteomes" id="UP000325003">
    <property type="component" value="Unassembled WGS sequence"/>
</dbReference>
<dbReference type="GO" id="GO:0003677">
    <property type="term" value="F:DNA binding"/>
    <property type="evidence" value="ECO:0007669"/>
    <property type="project" value="InterPro"/>
</dbReference>
<gene>
    <name evidence="2" type="ORF">F0U44_08985</name>
</gene>
<evidence type="ECO:0000313" key="2">
    <source>
        <dbReference type="EMBL" id="KAA1418624.1"/>
    </source>
</evidence>
<proteinExistence type="predicted"/>
<sequence length="317" mass="34009">MTISGPCIPPTAEVVYRLLVRNGPMTPEELGAAGAEGDVKASVQALEEVALVDWLDGKAVPRPPFPALEAIAARRAREAAEARDLAESLSDLWSEHARRESYLEFLETEDACQEAQKVLLDGAVDEVCALSIGPVGDAASRPTPTVVPGFFESIGRGVRYRVVYGVSVLREPLALAAARTCMEAGEQARVCPDVPVNLTIADRKLALVSVPGGSQRRRDVIVVRPSGLLDVLVSIFESHWRIGTPLRTDPGSLAGEPDEGWRDLLSLLAAGLTDDAIARELGVSERTVGRRVARLEEILGAASRFQLGLQAARHGWL</sequence>
<dbReference type="Pfam" id="PF00196">
    <property type="entry name" value="GerE"/>
    <property type="match status" value="1"/>
</dbReference>
<organism evidence="2 3">
    <name type="scientific">Nocardioides humilatus</name>
    <dbReference type="NCBI Taxonomy" id="2607660"/>
    <lineage>
        <taxon>Bacteria</taxon>
        <taxon>Bacillati</taxon>
        <taxon>Actinomycetota</taxon>
        <taxon>Actinomycetes</taxon>
        <taxon>Propionibacteriales</taxon>
        <taxon>Nocardioidaceae</taxon>
        <taxon>Nocardioides</taxon>
    </lineage>
</organism>
<name>A0A5B1LE91_9ACTN</name>
<dbReference type="GO" id="GO:0006355">
    <property type="term" value="P:regulation of DNA-templated transcription"/>
    <property type="evidence" value="ECO:0007669"/>
    <property type="project" value="InterPro"/>
</dbReference>
<dbReference type="SUPFAM" id="SSF46894">
    <property type="entry name" value="C-terminal effector domain of the bipartite response regulators"/>
    <property type="match status" value="1"/>
</dbReference>
<evidence type="ECO:0000313" key="3">
    <source>
        <dbReference type="Proteomes" id="UP000325003"/>
    </source>
</evidence>
<dbReference type="PANTHER" id="PTHR34293:SF1">
    <property type="entry name" value="HTH-TYPE TRANSCRIPTIONAL REGULATOR TRMBL2"/>
    <property type="match status" value="1"/>
</dbReference>
<protein>
    <submittedName>
        <fullName evidence="2">LuxR family transcriptional regulator</fullName>
    </submittedName>
</protein>
<dbReference type="PANTHER" id="PTHR34293">
    <property type="entry name" value="HTH-TYPE TRANSCRIPTIONAL REGULATOR TRMBL2"/>
    <property type="match status" value="1"/>
</dbReference>
<dbReference type="AlphaFoldDB" id="A0A5B1LE91"/>
<dbReference type="RefSeq" id="WP_149727964.1">
    <property type="nucleotide sequence ID" value="NZ_VUJV01000003.1"/>
</dbReference>
<dbReference type="CDD" id="cd06170">
    <property type="entry name" value="LuxR_C_like"/>
    <property type="match status" value="1"/>
</dbReference>
<feature type="domain" description="HTH luxR-type" evidence="1">
    <location>
        <begin position="262"/>
        <end position="311"/>
    </location>
</feature>
<dbReference type="EMBL" id="VUJV01000003">
    <property type="protein sequence ID" value="KAA1418624.1"/>
    <property type="molecule type" value="Genomic_DNA"/>
</dbReference>
<dbReference type="InterPro" id="IPR051797">
    <property type="entry name" value="TrmB-like"/>
</dbReference>
<dbReference type="Gene3D" id="1.10.10.10">
    <property type="entry name" value="Winged helix-like DNA-binding domain superfamily/Winged helix DNA-binding domain"/>
    <property type="match status" value="1"/>
</dbReference>
<accession>A0A5B1LE91</accession>
<dbReference type="SMART" id="SM00421">
    <property type="entry name" value="HTH_LUXR"/>
    <property type="match status" value="1"/>
</dbReference>
<dbReference type="InterPro" id="IPR036388">
    <property type="entry name" value="WH-like_DNA-bd_sf"/>
</dbReference>
<dbReference type="InterPro" id="IPR016032">
    <property type="entry name" value="Sig_transdc_resp-reg_C-effctor"/>
</dbReference>
<dbReference type="InterPro" id="IPR000792">
    <property type="entry name" value="Tscrpt_reg_LuxR_C"/>
</dbReference>
<keyword evidence="3" id="KW-1185">Reference proteome</keyword>